<evidence type="ECO:0000313" key="12">
    <source>
        <dbReference type="Proteomes" id="UP000053758"/>
    </source>
</evidence>
<dbReference type="Pfam" id="PF01066">
    <property type="entry name" value="CDP-OH_P_transf"/>
    <property type="match status" value="1"/>
</dbReference>
<dbReference type="PANTHER" id="PTHR14269">
    <property type="entry name" value="CDP-DIACYLGLYCEROL--GLYCEROL-3-PHOSPHATE 3-PHOSPHATIDYLTRANSFERASE-RELATED"/>
    <property type="match status" value="1"/>
</dbReference>
<dbReference type="GeneID" id="26302959"/>
<dbReference type="InterPro" id="IPR048254">
    <property type="entry name" value="CDP_ALCOHOL_P_TRANSF_CS"/>
</dbReference>
<dbReference type="AlphaFoldDB" id="A0A081CB78"/>
<dbReference type="RefSeq" id="XP_014657564.1">
    <property type="nucleotide sequence ID" value="XM_014802078.1"/>
</dbReference>
<keyword evidence="7" id="KW-0472">Membrane</keyword>
<comment type="similarity">
    <text evidence="10">Belongs to the CDP-alcohol phosphatidyltransferase class-I family.</text>
</comment>
<organism evidence="11 12">
    <name type="scientific">Pseudozyma antarctica</name>
    <name type="common">Yeast</name>
    <name type="synonym">Candida antarctica</name>
    <dbReference type="NCBI Taxonomy" id="84753"/>
    <lineage>
        <taxon>Eukaryota</taxon>
        <taxon>Fungi</taxon>
        <taxon>Dikarya</taxon>
        <taxon>Basidiomycota</taxon>
        <taxon>Ustilaginomycotina</taxon>
        <taxon>Ustilaginomycetes</taxon>
        <taxon>Ustilaginales</taxon>
        <taxon>Ustilaginaceae</taxon>
        <taxon>Moesziomyces</taxon>
    </lineage>
</organism>
<dbReference type="InterPro" id="IPR043130">
    <property type="entry name" value="CDP-OH_PTrfase_TM_dom"/>
</dbReference>
<evidence type="ECO:0000256" key="3">
    <source>
        <dbReference type="ARBA" id="ARBA00022679"/>
    </source>
</evidence>
<sequence>MLGSVGLRAACTSAAPAWRTALPLLRPAAAMLSTHTLSMASTLPPRIVTQRGISSSAVHLLATSRTSILGRTMNLRSLSSTPSRCDSSLPPPPPSRADDGKAKPALSEDLLTLPNVLTMLRLALTPYIGYLVATHQFAPACVLLFVASITDVLDGWLARRTGKYTVFGSIADPAADKALVTTMVVSLALSGMLPWPIATVILGRDIALVVAAFVIRYRTLQPPKTLQRYFNPRLPSASVTPTQISKYNTFLQLLLLGILTMYPLLYPNSPPPPLVPAKQEDDSTKRLVDRAVAALMWITAATTVWSGLGYIGGAGARKVLAQRAPTLLTRTKPPPKA</sequence>
<keyword evidence="5" id="KW-1133">Transmembrane helix</keyword>
<keyword evidence="4" id="KW-0812">Transmembrane</keyword>
<evidence type="ECO:0000256" key="5">
    <source>
        <dbReference type="ARBA" id="ARBA00022989"/>
    </source>
</evidence>
<dbReference type="GO" id="GO:0005739">
    <property type="term" value="C:mitochondrion"/>
    <property type="evidence" value="ECO:0007669"/>
    <property type="project" value="TreeGrafter"/>
</dbReference>
<dbReference type="Proteomes" id="UP000053758">
    <property type="component" value="Unassembled WGS sequence"/>
</dbReference>
<dbReference type="GO" id="GO:0016020">
    <property type="term" value="C:membrane"/>
    <property type="evidence" value="ECO:0007669"/>
    <property type="project" value="UniProtKB-SubCell"/>
</dbReference>
<dbReference type="InterPro" id="IPR050324">
    <property type="entry name" value="CDP-alcohol_PTase-I"/>
</dbReference>
<gene>
    <name evidence="11" type="ORF">PAN0_004c2133</name>
</gene>
<evidence type="ECO:0000256" key="1">
    <source>
        <dbReference type="ARBA" id="ARBA00004141"/>
    </source>
</evidence>
<dbReference type="PANTHER" id="PTHR14269:SF60">
    <property type="entry name" value="CARDIOLIPIN SYNTHASE (CMP-FORMING)"/>
    <property type="match status" value="1"/>
</dbReference>
<dbReference type="GO" id="GO:0043337">
    <property type="term" value="F:cardiolipin synthase (CMP-forming)"/>
    <property type="evidence" value="ECO:0007669"/>
    <property type="project" value="TreeGrafter"/>
</dbReference>
<protein>
    <submittedName>
        <fullName evidence="11">Cardiolipin synthase</fullName>
    </submittedName>
</protein>
<keyword evidence="3 10" id="KW-0808">Transferase</keyword>
<keyword evidence="2" id="KW-0444">Lipid biosynthesis</keyword>
<keyword evidence="6" id="KW-0443">Lipid metabolism</keyword>
<evidence type="ECO:0000256" key="6">
    <source>
        <dbReference type="ARBA" id="ARBA00023098"/>
    </source>
</evidence>
<reference evidence="12" key="1">
    <citation type="journal article" date="2014" name="Genome Announc.">
        <title>Draft Genome Sequence of the Yeast Pseudozyma antarctica Type Strain JCM10317, a Producer of the Glycolipid Biosurfactants, Mannosylerythritol Lipids.</title>
        <authorList>
            <person name="Saika A."/>
            <person name="Koike H."/>
            <person name="Hori T."/>
            <person name="Fukuoka T."/>
            <person name="Sato S."/>
            <person name="Habe H."/>
            <person name="Kitamoto D."/>
            <person name="Morita T."/>
        </authorList>
    </citation>
    <scope>NUCLEOTIDE SEQUENCE [LARGE SCALE GENOMIC DNA]</scope>
    <source>
        <strain evidence="12">JCM 10317</strain>
    </source>
</reference>
<keyword evidence="9" id="KW-1208">Phospholipid metabolism</keyword>
<proteinExistence type="inferred from homology"/>
<dbReference type="GO" id="GO:0032049">
    <property type="term" value="P:cardiolipin biosynthetic process"/>
    <property type="evidence" value="ECO:0007669"/>
    <property type="project" value="TreeGrafter"/>
</dbReference>
<dbReference type="PROSITE" id="PS00379">
    <property type="entry name" value="CDP_ALCOHOL_P_TRANSF"/>
    <property type="match status" value="1"/>
</dbReference>
<dbReference type="InterPro" id="IPR000462">
    <property type="entry name" value="CDP-OH_P_trans"/>
</dbReference>
<comment type="subcellular location">
    <subcellularLocation>
        <location evidence="1">Membrane</location>
        <topology evidence="1">Multi-pass membrane protein</topology>
    </subcellularLocation>
</comment>
<evidence type="ECO:0000256" key="8">
    <source>
        <dbReference type="ARBA" id="ARBA00023209"/>
    </source>
</evidence>
<accession>A0A081CB78</accession>
<dbReference type="OrthoDB" id="10020554at2759"/>
<name>A0A081CB78_PSEA2</name>
<dbReference type="Gene3D" id="1.20.120.1760">
    <property type="match status" value="1"/>
</dbReference>
<evidence type="ECO:0000313" key="11">
    <source>
        <dbReference type="EMBL" id="GAK63924.1"/>
    </source>
</evidence>
<keyword evidence="12" id="KW-1185">Reference proteome</keyword>
<evidence type="ECO:0000256" key="2">
    <source>
        <dbReference type="ARBA" id="ARBA00022516"/>
    </source>
</evidence>
<evidence type="ECO:0000256" key="4">
    <source>
        <dbReference type="ARBA" id="ARBA00022692"/>
    </source>
</evidence>
<evidence type="ECO:0000256" key="7">
    <source>
        <dbReference type="ARBA" id="ARBA00023136"/>
    </source>
</evidence>
<evidence type="ECO:0000256" key="10">
    <source>
        <dbReference type="RuleBase" id="RU003750"/>
    </source>
</evidence>
<dbReference type="HOGENOM" id="CLU_051314_0_2_1"/>
<evidence type="ECO:0000256" key="9">
    <source>
        <dbReference type="ARBA" id="ARBA00023264"/>
    </source>
</evidence>
<keyword evidence="8" id="KW-0594">Phospholipid biosynthesis</keyword>
<dbReference type="EMBL" id="DF830071">
    <property type="protein sequence ID" value="GAK63924.1"/>
    <property type="molecule type" value="Genomic_DNA"/>
</dbReference>